<reference evidence="3 4" key="1">
    <citation type="submission" date="2020-06" db="EMBL/GenBank/DDBJ databases">
        <title>Draft genome of Uliginosibacterium sp. IMCC34675.</title>
        <authorList>
            <person name="Song J."/>
        </authorList>
    </citation>
    <scope>NUCLEOTIDE SEQUENCE [LARGE SCALE GENOMIC DNA]</scope>
    <source>
        <strain evidence="3 4">IMCC34675</strain>
    </source>
</reference>
<gene>
    <name evidence="3" type="ORF">HJ583_009755</name>
</gene>
<proteinExistence type="predicted"/>
<dbReference type="InterPro" id="IPR001296">
    <property type="entry name" value="Glyco_trans_1"/>
</dbReference>
<evidence type="ECO:0000313" key="3">
    <source>
        <dbReference type="EMBL" id="NSL55307.1"/>
    </source>
</evidence>
<evidence type="ECO:0000259" key="1">
    <source>
        <dbReference type="Pfam" id="PF00534"/>
    </source>
</evidence>
<dbReference type="Pfam" id="PF13477">
    <property type="entry name" value="Glyco_trans_4_2"/>
    <property type="match status" value="1"/>
</dbReference>
<dbReference type="PANTHER" id="PTHR12526">
    <property type="entry name" value="GLYCOSYLTRANSFERASE"/>
    <property type="match status" value="1"/>
</dbReference>
<name>A0ABX2IFR9_9RHOO</name>
<evidence type="ECO:0000313" key="4">
    <source>
        <dbReference type="Proteomes" id="UP000778523"/>
    </source>
</evidence>
<dbReference type="Pfam" id="PF00534">
    <property type="entry name" value="Glycos_transf_1"/>
    <property type="match status" value="1"/>
</dbReference>
<dbReference type="PANTHER" id="PTHR12526:SF638">
    <property type="entry name" value="SPORE COAT PROTEIN SA"/>
    <property type="match status" value="1"/>
</dbReference>
<dbReference type="SUPFAM" id="SSF53756">
    <property type="entry name" value="UDP-Glycosyltransferase/glycogen phosphorylase"/>
    <property type="match status" value="1"/>
</dbReference>
<protein>
    <submittedName>
        <fullName evidence="3">Glycosyltransferase family 4 protein</fullName>
    </submittedName>
</protein>
<sequence length="375" mass="40550">MKIVLFANTDWFLYNFKLSLAKALRARGDEVLLLSPPGDYGPRLRELGFRWEPLPVSRSGVNPLAELAVIRRIARLYREEQPDLVHHFTIKCVIYGSFAARQAGIAGIVNSVTGLGFALLADTLKARLIRPVVLGLYRLALRGTEVIFQNRDNRDTLAGYGVLAKSGVQVIAGDGIDTAHFEPAPCVARQTTVLMMARLLHSKGIADFVAAAQRVRQVRPDVRFLLAGAPDPGNPESVTEAELTSWRASNAVEFLGQRSDVLALNQSASIVVLASTQGEGIPRALLEGAACGVPMVATDVPGCRDVVVDDETGYLVPPAEGERLAEALLDLLQDEAKRHRMGEAARRHVEANFSDQVVIAQTLAVYARAAGRASA</sequence>
<dbReference type="EMBL" id="JABCSC020000002">
    <property type="protein sequence ID" value="NSL55307.1"/>
    <property type="molecule type" value="Genomic_DNA"/>
</dbReference>
<comment type="caution">
    <text evidence="3">The sequence shown here is derived from an EMBL/GenBank/DDBJ whole genome shotgun (WGS) entry which is preliminary data.</text>
</comment>
<dbReference type="Proteomes" id="UP000778523">
    <property type="component" value="Unassembled WGS sequence"/>
</dbReference>
<dbReference type="Gene3D" id="3.40.50.2000">
    <property type="entry name" value="Glycogen Phosphorylase B"/>
    <property type="match status" value="2"/>
</dbReference>
<dbReference type="CDD" id="cd03808">
    <property type="entry name" value="GT4_CapM-like"/>
    <property type="match status" value="1"/>
</dbReference>
<dbReference type="InterPro" id="IPR028098">
    <property type="entry name" value="Glyco_trans_4-like_N"/>
</dbReference>
<accession>A0ABX2IFR9</accession>
<keyword evidence="4" id="KW-1185">Reference proteome</keyword>
<feature type="domain" description="Glycosyltransferase subfamily 4-like N-terminal" evidence="2">
    <location>
        <begin position="2"/>
        <end position="149"/>
    </location>
</feature>
<organism evidence="3 4">
    <name type="scientific">Uliginosibacterium aquaticum</name>
    <dbReference type="NCBI Taxonomy" id="2731212"/>
    <lineage>
        <taxon>Bacteria</taxon>
        <taxon>Pseudomonadati</taxon>
        <taxon>Pseudomonadota</taxon>
        <taxon>Betaproteobacteria</taxon>
        <taxon>Rhodocyclales</taxon>
        <taxon>Zoogloeaceae</taxon>
        <taxon>Uliginosibacterium</taxon>
    </lineage>
</organism>
<dbReference type="RefSeq" id="WP_170021736.1">
    <property type="nucleotide sequence ID" value="NZ_JABCSC020000002.1"/>
</dbReference>
<feature type="domain" description="Glycosyl transferase family 1" evidence="1">
    <location>
        <begin position="189"/>
        <end position="347"/>
    </location>
</feature>
<evidence type="ECO:0000259" key="2">
    <source>
        <dbReference type="Pfam" id="PF13477"/>
    </source>
</evidence>